<dbReference type="Pfam" id="PF07687">
    <property type="entry name" value="M20_dimer"/>
    <property type="match status" value="1"/>
</dbReference>
<organism evidence="4 5">
    <name type="scientific">Alysiella filiformis DSM 16848</name>
    <dbReference type="NCBI Taxonomy" id="1120981"/>
    <lineage>
        <taxon>Bacteria</taxon>
        <taxon>Pseudomonadati</taxon>
        <taxon>Pseudomonadota</taxon>
        <taxon>Betaproteobacteria</taxon>
        <taxon>Neisseriales</taxon>
        <taxon>Neisseriaceae</taxon>
        <taxon>Alysiella</taxon>
    </lineage>
</organism>
<dbReference type="InterPro" id="IPR002933">
    <property type="entry name" value="Peptidase_M20"/>
</dbReference>
<dbReference type="EMBL" id="OCNF01000013">
    <property type="protein sequence ID" value="SOD69186.1"/>
    <property type="molecule type" value="Genomic_DNA"/>
</dbReference>
<dbReference type="Pfam" id="PF01546">
    <property type="entry name" value="Peptidase_M20"/>
    <property type="match status" value="1"/>
</dbReference>
<dbReference type="InterPro" id="IPR036264">
    <property type="entry name" value="Bact_exopeptidase_dim_dom"/>
</dbReference>
<feature type="binding site" evidence="2">
    <location>
        <position position="138"/>
    </location>
    <ligand>
        <name>Mn(2+)</name>
        <dbReference type="ChEBI" id="CHEBI:29035"/>
        <label>2</label>
    </ligand>
</feature>
<reference evidence="4 5" key="1">
    <citation type="submission" date="2017-09" db="EMBL/GenBank/DDBJ databases">
        <authorList>
            <person name="Ehlers B."/>
            <person name="Leendertz F.H."/>
        </authorList>
    </citation>
    <scope>NUCLEOTIDE SEQUENCE [LARGE SCALE GENOMIC DNA]</scope>
    <source>
        <strain evidence="4 5">DSM 16848</strain>
    </source>
</reference>
<dbReference type="GO" id="GO:0019877">
    <property type="term" value="P:diaminopimelate biosynthetic process"/>
    <property type="evidence" value="ECO:0007669"/>
    <property type="project" value="UniProtKB-ARBA"/>
</dbReference>
<proteinExistence type="predicted"/>
<evidence type="ECO:0000313" key="5">
    <source>
        <dbReference type="Proteomes" id="UP000219669"/>
    </source>
</evidence>
<dbReference type="SUPFAM" id="SSF55031">
    <property type="entry name" value="Bacterial exopeptidase dimerisation domain"/>
    <property type="match status" value="1"/>
</dbReference>
<name>A0A286EE48_9NEIS</name>
<gene>
    <name evidence="4" type="ORF">SAMN02746062_01559</name>
</gene>
<dbReference type="InterPro" id="IPR011650">
    <property type="entry name" value="Peptidase_M20_dimer"/>
</dbReference>
<sequence length="387" mass="42074">MNSTHETFLRENHAFFTDLRHKIHQNPELGFEEEQTSQMVANLLQEWGYEVHRGLAKTGVVGSLKVGNSNKTIGLRADMDALPIVETTGKAWQSQIKGKFHGCGHDGHTISLLAAAQALAHSKNFNGTVRVIFQPAEELLYGGKVMLQDGLFEQFPCDVIFGLHNMPTLPAGEFYFREGAFMASCDTLHIHVHGKGGHGAMPEHTIDATLIACQIAVALQTIVSRNVGALQQGVITVGAIQSGDAPNVINDYALMKLSVRSLSPEVRELLLKRIGEVAEFQAKSFGATAKVEHINGCPAVMNGTAATQFATEVAQNLVGADKVHTNCPPLMGSEDFAFMLEANPNGCYCFIGNGDGNMVHHPNYDFNDEIIVPAAAYWCALVEDYLR</sequence>
<dbReference type="GO" id="GO:0050118">
    <property type="term" value="F:N-acetyldiaminopimelate deacetylase activity"/>
    <property type="evidence" value="ECO:0007669"/>
    <property type="project" value="UniProtKB-ARBA"/>
</dbReference>
<feature type="binding site" evidence="2">
    <location>
        <position position="360"/>
    </location>
    <ligand>
        <name>Mn(2+)</name>
        <dbReference type="ChEBI" id="CHEBI:29035"/>
        <label>2</label>
    </ligand>
</feature>
<keyword evidence="5" id="KW-1185">Reference proteome</keyword>
<dbReference type="FunFam" id="3.30.70.360:FF:000001">
    <property type="entry name" value="N-acetyldiaminopimelate deacetylase"/>
    <property type="match status" value="1"/>
</dbReference>
<dbReference type="CDD" id="cd05666">
    <property type="entry name" value="M20_Acy1-like"/>
    <property type="match status" value="1"/>
</dbReference>
<accession>A0A286EE48</accession>
<comment type="cofactor">
    <cofactor evidence="2">
        <name>Mn(2+)</name>
        <dbReference type="ChEBI" id="CHEBI:29035"/>
    </cofactor>
    <text evidence="2">The Mn(2+) ion enhances activity.</text>
</comment>
<dbReference type="NCBIfam" id="TIGR01891">
    <property type="entry name" value="amidohydrolases"/>
    <property type="match status" value="1"/>
</dbReference>
<dbReference type="Proteomes" id="UP000219669">
    <property type="component" value="Unassembled WGS sequence"/>
</dbReference>
<evidence type="ECO:0000256" key="2">
    <source>
        <dbReference type="PIRSR" id="PIRSR005962-1"/>
    </source>
</evidence>
<dbReference type="AlphaFoldDB" id="A0A286EE48"/>
<dbReference type="Gene3D" id="3.30.70.360">
    <property type="match status" value="1"/>
</dbReference>
<dbReference type="PANTHER" id="PTHR11014">
    <property type="entry name" value="PEPTIDASE M20 FAMILY MEMBER"/>
    <property type="match status" value="1"/>
</dbReference>
<keyword evidence="2" id="KW-0479">Metal-binding</keyword>
<dbReference type="PANTHER" id="PTHR11014:SF63">
    <property type="entry name" value="METALLOPEPTIDASE, PUTATIVE (AFU_ORTHOLOGUE AFUA_6G09600)-RELATED"/>
    <property type="match status" value="1"/>
</dbReference>
<protein>
    <submittedName>
        <fullName evidence="4">Hippurate hydrolase</fullName>
    </submittedName>
</protein>
<dbReference type="SUPFAM" id="SSF53187">
    <property type="entry name" value="Zn-dependent exopeptidases"/>
    <property type="match status" value="1"/>
</dbReference>
<feature type="domain" description="Peptidase M20 dimerisation" evidence="3">
    <location>
        <begin position="187"/>
        <end position="281"/>
    </location>
</feature>
<keyword evidence="1 4" id="KW-0378">Hydrolase</keyword>
<dbReference type="OrthoDB" id="8875216at2"/>
<feature type="binding site" evidence="2">
    <location>
        <position position="164"/>
    </location>
    <ligand>
        <name>Mn(2+)</name>
        <dbReference type="ChEBI" id="CHEBI:29035"/>
        <label>2</label>
    </ligand>
</feature>
<dbReference type="Gene3D" id="3.40.630.10">
    <property type="entry name" value="Zn peptidases"/>
    <property type="match status" value="1"/>
</dbReference>
<dbReference type="GO" id="GO:0046872">
    <property type="term" value="F:metal ion binding"/>
    <property type="evidence" value="ECO:0007669"/>
    <property type="project" value="UniProtKB-KW"/>
</dbReference>
<evidence type="ECO:0000256" key="1">
    <source>
        <dbReference type="ARBA" id="ARBA00022801"/>
    </source>
</evidence>
<dbReference type="RefSeq" id="WP_097114582.1">
    <property type="nucleotide sequence ID" value="NZ_CP083931.1"/>
</dbReference>
<keyword evidence="2" id="KW-0464">Manganese</keyword>
<feature type="binding site" evidence="2">
    <location>
        <position position="103"/>
    </location>
    <ligand>
        <name>Mn(2+)</name>
        <dbReference type="ChEBI" id="CHEBI:29035"/>
        <label>2</label>
    </ligand>
</feature>
<feature type="binding site" evidence="2">
    <location>
        <position position="105"/>
    </location>
    <ligand>
        <name>Mn(2+)</name>
        <dbReference type="ChEBI" id="CHEBI:29035"/>
        <label>2</label>
    </ligand>
</feature>
<dbReference type="PIRSF" id="PIRSF005962">
    <property type="entry name" value="Pept_M20D_amidohydro"/>
    <property type="match status" value="1"/>
</dbReference>
<evidence type="ECO:0000313" key="4">
    <source>
        <dbReference type="EMBL" id="SOD69186.1"/>
    </source>
</evidence>
<dbReference type="InterPro" id="IPR017439">
    <property type="entry name" value="Amidohydrolase"/>
</dbReference>
<evidence type="ECO:0000259" key="3">
    <source>
        <dbReference type="Pfam" id="PF07687"/>
    </source>
</evidence>